<proteinExistence type="inferred from homology"/>
<reference evidence="7 8" key="1">
    <citation type="submission" date="2017-03" db="EMBL/GenBank/DDBJ databases">
        <title>Draft genome sequence of Streptomyces scabrisporus NF3, endophyte isolated from Amphipterygium adstringens.</title>
        <authorList>
            <person name="Vazquez M."/>
            <person name="Ceapa C.D."/>
            <person name="Rodriguez Luna D."/>
            <person name="Sanchez Esquivel S."/>
        </authorList>
    </citation>
    <scope>NUCLEOTIDE SEQUENCE [LARGE SCALE GENOMIC DNA]</scope>
    <source>
        <strain evidence="7 8">NF3</strain>
    </source>
</reference>
<evidence type="ECO:0000259" key="6">
    <source>
        <dbReference type="PROSITE" id="PS51387"/>
    </source>
</evidence>
<dbReference type="InterPro" id="IPR012951">
    <property type="entry name" value="BBE"/>
</dbReference>
<dbReference type="AlphaFoldDB" id="A0A1T3NW40"/>
<evidence type="ECO:0000256" key="4">
    <source>
        <dbReference type="ARBA" id="ARBA00022827"/>
    </source>
</evidence>
<keyword evidence="8" id="KW-1185">Reference proteome</keyword>
<dbReference type="PROSITE" id="PS51387">
    <property type="entry name" value="FAD_PCMH"/>
    <property type="match status" value="1"/>
</dbReference>
<dbReference type="SUPFAM" id="SSF56176">
    <property type="entry name" value="FAD-binding/transporter-associated domain-like"/>
    <property type="match status" value="1"/>
</dbReference>
<dbReference type="Pfam" id="PF08031">
    <property type="entry name" value="BBE"/>
    <property type="match status" value="1"/>
</dbReference>
<dbReference type="Pfam" id="PF01565">
    <property type="entry name" value="FAD_binding_4"/>
    <property type="match status" value="1"/>
</dbReference>
<comment type="caution">
    <text evidence="7">The sequence shown here is derived from an EMBL/GenBank/DDBJ whole genome shotgun (WGS) entry which is preliminary data.</text>
</comment>
<dbReference type="Gene3D" id="3.40.462.20">
    <property type="match status" value="1"/>
</dbReference>
<evidence type="ECO:0000256" key="5">
    <source>
        <dbReference type="ARBA" id="ARBA00023002"/>
    </source>
</evidence>
<dbReference type="InterPro" id="IPR006094">
    <property type="entry name" value="Oxid_FAD_bind_N"/>
</dbReference>
<dbReference type="InterPro" id="IPR016169">
    <property type="entry name" value="FAD-bd_PCMH_sub2"/>
</dbReference>
<dbReference type="Gene3D" id="3.30.465.10">
    <property type="match status" value="1"/>
</dbReference>
<dbReference type="InterPro" id="IPR006311">
    <property type="entry name" value="TAT_signal"/>
</dbReference>
<evidence type="ECO:0000313" key="8">
    <source>
        <dbReference type="Proteomes" id="UP000190037"/>
    </source>
</evidence>
<evidence type="ECO:0000313" key="7">
    <source>
        <dbReference type="EMBL" id="OPC81028.1"/>
    </source>
</evidence>
<keyword evidence="3" id="KW-0285">Flavoprotein</keyword>
<dbReference type="InterPro" id="IPR036318">
    <property type="entry name" value="FAD-bd_PCMH-like_sf"/>
</dbReference>
<dbReference type="PANTHER" id="PTHR42973">
    <property type="entry name" value="BINDING OXIDOREDUCTASE, PUTATIVE (AFU_ORTHOLOGUE AFUA_1G17690)-RELATED"/>
    <property type="match status" value="1"/>
</dbReference>
<accession>A0A1T3NW40</accession>
<dbReference type="GO" id="GO:0071949">
    <property type="term" value="F:FAD binding"/>
    <property type="evidence" value="ECO:0007669"/>
    <property type="project" value="InterPro"/>
</dbReference>
<dbReference type="InterPro" id="IPR016166">
    <property type="entry name" value="FAD-bd_PCMH"/>
</dbReference>
<dbReference type="STRING" id="159449.B4N89_08775"/>
<organism evidence="7 8">
    <name type="scientific">Embleya scabrispora</name>
    <dbReference type="NCBI Taxonomy" id="159449"/>
    <lineage>
        <taxon>Bacteria</taxon>
        <taxon>Bacillati</taxon>
        <taxon>Actinomycetota</taxon>
        <taxon>Actinomycetes</taxon>
        <taxon>Kitasatosporales</taxon>
        <taxon>Streptomycetaceae</taxon>
        <taxon>Embleya</taxon>
    </lineage>
</organism>
<feature type="domain" description="FAD-binding PCMH-type" evidence="6">
    <location>
        <begin position="68"/>
        <end position="248"/>
    </location>
</feature>
<comment type="cofactor">
    <cofactor evidence="1">
        <name>FAD</name>
        <dbReference type="ChEBI" id="CHEBI:57692"/>
    </cofactor>
</comment>
<evidence type="ECO:0000256" key="1">
    <source>
        <dbReference type="ARBA" id="ARBA00001974"/>
    </source>
</evidence>
<dbReference type="PANTHER" id="PTHR42973:SF39">
    <property type="entry name" value="FAD-BINDING PCMH-TYPE DOMAIN-CONTAINING PROTEIN"/>
    <property type="match status" value="1"/>
</dbReference>
<dbReference type="PROSITE" id="PS51318">
    <property type="entry name" value="TAT"/>
    <property type="match status" value="1"/>
</dbReference>
<dbReference type="GO" id="GO:0016491">
    <property type="term" value="F:oxidoreductase activity"/>
    <property type="evidence" value="ECO:0007669"/>
    <property type="project" value="UniProtKB-KW"/>
</dbReference>
<gene>
    <name evidence="7" type="ORF">B4N89_08775</name>
</gene>
<sequence length="540" mass="58468">MTDVSRRGLLAGGAGLYGLATGLSPAEAAAASPADFSTRACAPVFGPVAVAPGDPRYAELTTAGNARFHCRPREVRVVGSTAQVVRAVQDAVRTGARVVARSGGHCLEDFVDSPATQVLVDLSEMTAVGYDEQRAAFAIEPGALLGNVYRTLLKGWGVTIPAGQTSTVGIGGHVLGGGYGPLTRLHGCVVDHLYGVEVVVVDRSGTAKSVVATREPTDPNRELWWAHTGCGGGNFGIVTRYWFRTPGIDSRDPARLLPAPPAEVLDSYVQWSWPQMTPQSFRRLLRNHGRWHERHNEPDAPHAALFSIMTALRKQSGVFTLSTQIDAGLPGAEGLLRDYLAALDDGVGVPYTHDVRTTPWLRSMLYPRGGGNVFGLRAKCKAAYLRKALADSQIDAVHRRLVDESYDNPAAGVLFAAYGGKVSAVPPDATATAQRSAVLKAFYLDTWTDAAADDRHIAWIRGFYRDVYADTGGVPVPGEINDGSYINYPDTDLADPRWNTSGTPWHTLYYKDNYPRLQRAKARWDPRNVFRHGLSIRPPD</sequence>
<dbReference type="EMBL" id="MWQN01000001">
    <property type="protein sequence ID" value="OPC81028.1"/>
    <property type="molecule type" value="Genomic_DNA"/>
</dbReference>
<keyword evidence="5" id="KW-0560">Oxidoreductase</keyword>
<dbReference type="Proteomes" id="UP000190037">
    <property type="component" value="Unassembled WGS sequence"/>
</dbReference>
<evidence type="ECO:0000256" key="3">
    <source>
        <dbReference type="ARBA" id="ARBA00022630"/>
    </source>
</evidence>
<dbReference type="OrthoDB" id="545125at2"/>
<dbReference type="RefSeq" id="WP_078975335.1">
    <property type="nucleotide sequence ID" value="NZ_MWQN01000001.1"/>
</dbReference>
<comment type="similarity">
    <text evidence="2">Belongs to the oxygen-dependent FAD-linked oxidoreductase family.</text>
</comment>
<protein>
    <submittedName>
        <fullName evidence="7">FAD-linked oxidase</fullName>
    </submittedName>
</protein>
<dbReference type="InterPro" id="IPR050416">
    <property type="entry name" value="FAD-linked_Oxidoreductase"/>
</dbReference>
<name>A0A1T3NW40_9ACTN</name>
<keyword evidence="4" id="KW-0274">FAD</keyword>
<evidence type="ECO:0000256" key="2">
    <source>
        <dbReference type="ARBA" id="ARBA00005466"/>
    </source>
</evidence>